<gene>
    <name evidence="2" type="ORF">ACZ87_00246</name>
    <name evidence="1" type="ORF">BBW68_07165</name>
</gene>
<reference evidence="1 3" key="1">
    <citation type="submission" date="2016-07" db="EMBL/GenBank/DDBJ databases">
        <authorList>
            <person name="Yuval B."/>
        </authorList>
    </citation>
    <scope>NUCLEOTIDE SEQUENCE [LARGE SCALE GENOMIC DNA]</scope>
    <source>
        <strain evidence="1 3">IL</strain>
    </source>
</reference>
<evidence type="ECO:0000313" key="1">
    <source>
        <dbReference type="EMBL" id="OFC63060.1"/>
    </source>
</evidence>
<sequence>MRLTMTDKTEIKQIIAHLSDEDHAKIDKQTEMLCANMRPVLNMLESHKPDDHTKAAVEWLGEDDCNYQEFAGEVMWDIFRPRVEVEYAIGIFLRRHTFEDAA</sequence>
<dbReference type="AlphaFoldDB" id="A0A1E7Z2Q3"/>
<organism evidence="1 3">
    <name type="scientific">Candidatus Erwinia dacicola</name>
    <dbReference type="NCBI Taxonomy" id="252393"/>
    <lineage>
        <taxon>Bacteria</taxon>
        <taxon>Pseudomonadati</taxon>
        <taxon>Pseudomonadota</taxon>
        <taxon>Gammaproteobacteria</taxon>
        <taxon>Enterobacterales</taxon>
        <taxon>Erwiniaceae</taxon>
        <taxon>Erwinia</taxon>
    </lineage>
</organism>
<accession>A0A1E7Z2Q3</accession>
<reference evidence="2 4" key="2">
    <citation type="submission" date="2018-04" db="EMBL/GenBank/DDBJ databases">
        <title>Genomes of the Obligate Erwinia dacicola and Facultative Enterobacter sp. OLF Endosymbionts of the Olive Fruit fly, Bactrocera oleae.</title>
        <authorList>
            <person name="Estes A.M."/>
            <person name="Hearn D.J."/>
            <person name="Agarwal S."/>
            <person name="Pierson E.A."/>
            <person name="Dunning-Hotopp J.C."/>
        </authorList>
    </citation>
    <scope>NUCLEOTIDE SEQUENCE [LARGE SCALE GENOMIC DNA]</scope>
    <source>
        <strain evidence="2 4">Oroville</strain>
    </source>
</reference>
<dbReference type="EMBL" id="LJAM02000007">
    <property type="protein sequence ID" value="RAP72947.1"/>
    <property type="molecule type" value="Genomic_DNA"/>
</dbReference>
<comment type="caution">
    <text evidence="1">The sequence shown here is derived from an EMBL/GenBank/DDBJ whole genome shotgun (WGS) entry which is preliminary data.</text>
</comment>
<dbReference type="OrthoDB" id="6539413at2"/>
<dbReference type="Proteomes" id="UP000243534">
    <property type="component" value="Unassembled WGS sequence"/>
</dbReference>
<evidence type="ECO:0000313" key="4">
    <source>
        <dbReference type="Proteomes" id="UP000244334"/>
    </source>
</evidence>
<dbReference type="EMBL" id="MAYS01000142">
    <property type="protein sequence ID" value="OFC63060.1"/>
    <property type="molecule type" value="Genomic_DNA"/>
</dbReference>
<evidence type="ECO:0000313" key="2">
    <source>
        <dbReference type="EMBL" id="RAP72947.1"/>
    </source>
</evidence>
<proteinExistence type="predicted"/>
<keyword evidence="4" id="KW-1185">Reference proteome</keyword>
<name>A0A1E7Z2Q3_9GAMM</name>
<evidence type="ECO:0000313" key="3">
    <source>
        <dbReference type="Proteomes" id="UP000243534"/>
    </source>
</evidence>
<dbReference type="Proteomes" id="UP000244334">
    <property type="component" value="Unassembled WGS sequence"/>
</dbReference>
<protein>
    <submittedName>
        <fullName evidence="1">Uncharacterized protein</fullName>
    </submittedName>
</protein>